<evidence type="ECO:0000256" key="3">
    <source>
        <dbReference type="ARBA" id="ARBA00022543"/>
    </source>
</evidence>
<keyword evidence="9" id="KW-0677">Repeat</keyword>
<keyword evidence="13" id="KW-0157">Chromophore</keyword>
<evidence type="ECO:0000256" key="9">
    <source>
        <dbReference type="ARBA" id="ARBA00022737"/>
    </source>
</evidence>
<dbReference type="AlphaFoldDB" id="A0A4Y8ZXX7"/>
<keyword evidence="10" id="KW-0547">Nucleotide-binding</keyword>
<evidence type="ECO:0000256" key="2">
    <source>
        <dbReference type="ARBA" id="ARBA00012438"/>
    </source>
</evidence>
<dbReference type="SMART" id="SM00911">
    <property type="entry name" value="HWE_HK"/>
    <property type="match status" value="1"/>
</dbReference>
<dbReference type="Proteomes" id="UP000298213">
    <property type="component" value="Unassembled WGS sequence"/>
</dbReference>
<keyword evidence="12" id="KW-0067">ATP-binding</keyword>
<dbReference type="InterPro" id="IPR035965">
    <property type="entry name" value="PAS-like_dom_sf"/>
</dbReference>
<evidence type="ECO:0000256" key="7">
    <source>
        <dbReference type="ARBA" id="ARBA00022643"/>
    </source>
</evidence>
<dbReference type="CDD" id="cd00130">
    <property type="entry name" value="PAS"/>
    <property type="match status" value="1"/>
</dbReference>
<evidence type="ECO:0000313" key="18">
    <source>
        <dbReference type="Proteomes" id="UP000298213"/>
    </source>
</evidence>
<evidence type="ECO:0000256" key="15">
    <source>
        <dbReference type="ARBA" id="ARBA00023170"/>
    </source>
</evidence>
<evidence type="ECO:0000256" key="12">
    <source>
        <dbReference type="ARBA" id="ARBA00022840"/>
    </source>
</evidence>
<keyword evidence="4" id="KW-0597">Phosphoprotein</keyword>
<dbReference type="Pfam" id="PF07536">
    <property type="entry name" value="HWE_HK"/>
    <property type="match status" value="1"/>
</dbReference>
<dbReference type="GO" id="GO:0004673">
    <property type="term" value="F:protein histidine kinase activity"/>
    <property type="evidence" value="ECO:0007669"/>
    <property type="project" value="UniProtKB-EC"/>
</dbReference>
<evidence type="ECO:0000256" key="11">
    <source>
        <dbReference type="ARBA" id="ARBA00022777"/>
    </source>
</evidence>
<reference evidence="17 18" key="1">
    <citation type="submission" date="2019-03" db="EMBL/GenBank/DDBJ databases">
        <title>Genome sequence of Sphingomonas sp. 17J27-24.</title>
        <authorList>
            <person name="Kim M."/>
            <person name="Maeng S."/>
            <person name="Sathiyaraj S."/>
        </authorList>
    </citation>
    <scope>NUCLEOTIDE SEQUENCE [LARGE SCALE GENOMIC DNA]</scope>
    <source>
        <strain evidence="17 18">17J27-24</strain>
    </source>
</reference>
<feature type="domain" description="PAC" evidence="16">
    <location>
        <begin position="104"/>
        <end position="156"/>
    </location>
</feature>
<dbReference type="PANTHER" id="PTHR41523:SF8">
    <property type="entry name" value="ETHYLENE RESPONSE SENSOR PROTEIN"/>
    <property type="match status" value="1"/>
</dbReference>
<keyword evidence="14" id="KW-0843">Virulence</keyword>
<organism evidence="17 18">
    <name type="scientific">Sphingomonas parva</name>
    <dbReference type="NCBI Taxonomy" id="2555898"/>
    <lineage>
        <taxon>Bacteria</taxon>
        <taxon>Pseudomonadati</taxon>
        <taxon>Pseudomonadota</taxon>
        <taxon>Alphaproteobacteria</taxon>
        <taxon>Sphingomonadales</taxon>
        <taxon>Sphingomonadaceae</taxon>
        <taxon>Sphingomonas</taxon>
    </lineage>
</organism>
<evidence type="ECO:0000256" key="6">
    <source>
        <dbReference type="ARBA" id="ARBA00022630"/>
    </source>
</evidence>
<proteinExistence type="predicted"/>
<keyword evidence="8" id="KW-0808">Transferase</keyword>
<dbReference type="PANTHER" id="PTHR41523">
    <property type="entry name" value="TWO-COMPONENT SYSTEM SENSOR PROTEIN"/>
    <property type="match status" value="1"/>
</dbReference>
<dbReference type="GO" id="GO:0005524">
    <property type="term" value="F:ATP binding"/>
    <property type="evidence" value="ECO:0007669"/>
    <property type="project" value="UniProtKB-KW"/>
</dbReference>
<dbReference type="SUPFAM" id="SSF55785">
    <property type="entry name" value="PYP-like sensor domain (PAS domain)"/>
    <property type="match status" value="2"/>
</dbReference>
<dbReference type="EC" id="2.7.13.3" evidence="2"/>
<dbReference type="EMBL" id="SPDV01000002">
    <property type="protein sequence ID" value="TFI60115.1"/>
    <property type="molecule type" value="Genomic_DNA"/>
</dbReference>
<comment type="catalytic activity">
    <reaction evidence="1">
        <text>ATP + protein L-histidine = ADP + protein N-phospho-L-histidine.</text>
        <dbReference type="EC" id="2.7.13.3"/>
    </reaction>
</comment>
<dbReference type="InterPro" id="IPR000700">
    <property type="entry name" value="PAS-assoc_C"/>
</dbReference>
<dbReference type="Gene3D" id="3.30.450.20">
    <property type="entry name" value="PAS domain"/>
    <property type="match status" value="2"/>
</dbReference>
<evidence type="ECO:0000256" key="1">
    <source>
        <dbReference type="ARBA" id="ARBA00000085"/>
    </source>
</evidence>
<evidence type="ECO:0000256" key="5">
    <source>
        <dbReference type="ARBA" id="ARBA00022606"/>
    </source>
</evidence>
<accession>A0A4Y8ZXX7</accession>
<sequence length="486" mass="53900">MIGMMRESMDDAAKADIGTAEAGGGPGTPAAPTAEDRFRALATAGALSVYRMSPEWRLMYQLDSDTLAVTSEATEDWADHYILPEDRERVGAAIREAIATGTIFELEHRVRLADGSIGWVLSRAVPLRGQNGRIVEWFGAARDVSDRKRTEEALRDSEAKYRRLFDSMDEAYAVVEVLKDETGRWADFRFLEVNPAFMEHTAMPYPVGRTATELLGTPNPRWAALYGQALDSGTALRVEETEPALGRVFDLNIFALDRAQNRVAVLFTNVTERRRSLNLQDTLLAELQHRVRNIMAVIRSIVRRSHDEERSAEDYVQHLEGRIAALARTQALLTRRPGVGVDLEEIVRDELLAQAASEDQVSIRGPDVALAPKAAEVLTLALHELATNATKYGAFSHRDGHVDIAWRVEPRDGRDWLVLNWAENGVPILVPGPLRRGFGTELISSRIPYELRGRGSFELRPGGLRSEIEFPLVPGGSILDMDGGTI</sequence>
<dbReference type="InterPro" id="IPR011102">
    <property type="entry name" value="Sig_transdc_His_kinase_HWE"/>
</dbReference>
<keyword evidence="15" id="KW-0675">Receptor</keyword>
<dbReference type="InterPro" id="IPR001610">
    <property type="entry name" value="PAC"/>
</dbReference>
<dbReference type="InterPro" id="IPR036890">
    <property type="entry name" value="HATPase_C_sf"/>
</dbReference>
<protein>
    <recommendedName>
        <fullName evidence="2">histidine kinase</fullName>
        <ecNumber evidence="2">2.7.13.3</ecNumber>
    </recommendedName>
</protein>
<dbReference type="SMART" id="SM00086">
    <property type="entry name" value="PAC"/>
    <property type="match status" value="1"/>
</dbReference>
<gene>
    <name evidence="17" type="ORF">E2493_02395</name>
</gene>
<keyword evidence="5" id="KW-0716">Sensory transduction</keyword>
<keyword evidence="3" id="KW-0600">Photoreceptor protein</keyword>
<dbReference type="InterPro" id="IPR013655">
    <property type="entry name" value="PAS_fold_3"/>
</dbReference>
<dbReference type="InterPro" id="IPR000014">
    <property type="entry name" value="PAS"/>
</dbReference>
<keyword evidence="18" id="KW-1185">Reference proteome</keyword>
<evidence type="ECO:0000256" key="4">
    <source>
        <dbReference type="ARBA" id="ARBA00022553"/>
    </source>
</evidence>
<comment type="caution">
    <text evidence="17">The sequence shown here is derived from an EMBL/GenBank/DDBJ whole genome shotgun (WGS) entry which is preliminary data.</text>
</comment>
<keyword evidence="7" id="KW-0288">FMN</keyword>
<dbReference type="OrthoDB" id="9760752at2"/>
<dbReference type="PROSITE" id="PS50113">
    <property type="entry name" value="PAC"/>
    <property type="match status" value="1"/>
</dbReference>
<evidence type="ECO:0000259" key="16">
    <source>
        <dbReference type="PROSITE" id="PS50113"/>
    </source>
</evidence>
<evidence type="ECO:0000256" key="10">
    <source>
        <dbReference type="ARBA" id="ARBA00022741"/>
    </source>
</evidence>
<dbReference type="GO" id="GO:0009881">
    <property type="term" value="F:photoreceptor activity"/>
    <property type="evidence" value="ECO:0007669"/>
    <property type="project" value="UniProtKB-KW"/>
</dbReference>
<dbReference type="Pfam" id="PF08447">
    <property type="entry name" value="PAS_3"/>
    <property type="match status" value="1"/>
</dbReference>
<dbReference type="NCBIfam" id="TIGR00229">
    <property type="entry name" value="sensory_box"/>
    <property type="match status" value="1"/>
</dbReference>
<dbReference type="Gene3D" id="3.30.565.10">
    <property type="entry name" value="Histidine kinase-like ATPase, C-terminal domain"/>
    <property type="match status" value="1"/>
</dbReference>
<keyword evidence="11" id="KW-0418">Kinase</keyword>
<evidence type="ECO:0000256" key="14">
    <source>
        <dbReference type="ARBA" id="ARBA00023026"/>
    </source>
</evidence>
<name>A0A4Y8ZXX7_9SPHN</name>
<evidence type="ECO:0000256" key="13">
    <source>
        <dbReference type="ARBA" id="ARBA00022991"/>
    </source>
</evidence>
<evidence type="ECO:0000256" key="8">
    <source>
        <dbReference type="ARBA" id="ARBA00022679"/>
    </source>
</evidence>
<keyword evidence="6" id="KW-0285">Flavoprotein</keyword>
<evidence type="ECO:0000313" key="17">
    <source>
        <dbReference type="EMBL" id="TFI60115.1"/>
    </source>
</evidence>